<reference evidence="5" key="1">
    <citation type="journal article" date="2015" name="Nature">
        <title>Complex archaea that bridge the gap between prokaryotes and eukaryotes.</title>
        <authorList>
            <person name="Spang A."/>
            <person name="Saw J.H."/>
            <person name="Jorgensen S.L."/>
            <person name="Zaremba-Niedzwiedzka K."/>
            <person name="Martijn J."/>
            <person name="Lind A.E."/>
            <person name="van Eijk R."/>
            <person name="Schleper C."/>
            <person name="Guy L."/>
            <person name="Ettema T.J."/>
        </authorList>
    </citation>
    <scope>NUCLEOTIDE SEQUENCE</scope>
</reference>
<proteinExistence type="predicted"/>
<keyword evidence="2" id="KW-0479">Metal-binding</keyword>
<dbReference type="Gene3D" id="1.10.760.10">
    <property type="entry name" value="Cytochrome c-like domain"/>
    <property type="match status" value="1"/>
</dbReference>
<feature type="domain" description="Cytochrome c" evidence="4">
    <location>
        <begin position="28"/>
        <end position="117"/>
    </location>
</feature>
<dbReference type="EMBL" id="LAZR01000218">
    <property type="protein sequence ID" value="KKN81209.1"/>
    <property type="molecule type" value="Genomic_DNA"/>
</dbReference>
<keyword evidence="3" id="KW-0408">Iron</keyword>
<comment type="caution">
    <text evidence="5">The sequence shown here is derived from an EMBL/GenBank/DDBJ whole genome shotgun (WGS) entry which is preliminary data.</text>
</comment>
<protein>
    <recommendedName>
        <fullName evidence="4">Cytochrome c domain-containing protein</fullName>
    </recommendedName>
</protein>
<dbReference type="AlphaFoldDB" id="A0A0F9TPE7"/>
<dbReference type="GO" id="GO:0020037">
    <property type="term" value="F:heme binding"/>
    <property type="evidence" value="ECO:0007669"/>
    <property type="project" value="InterPro"/>
</dbReference>
<dbReference type="SUPFAM" id="SSF46626">
    <property type="entry name" value="Cytochrome c"/>
    <property type="match status" value="1"/>
</dbReference>
<evidence type="ECO:0000256" key="3">
    <source>
        <dbReference type="ARBA" id="ARBA00023004"/>
    </source>
</evidence>
<evidence type="ECO:0000256" key="1">
    <source>
        <dbReference type="ARBA" id="ARBA00022617"/>
    </source>
</evidence>
<gene>
    <name evidence="5" type="ORF">LCGC14_0321630</name>
</gene>
<dbReference type="NCBIfam" id="TIGR04485">
    <property type="entry name" value="thiosulf_SoxX"/>
    <property type="match status" value="1"/>
</dbReference>
<organism evidence="5">
    <name type="scientific">marine sediment metagenome</name>
    <dbReference type="NCBI Taxonomy" id="412755"/>
    <lineage>
        <taxon>unclassified sequences</taxon>
        <taxon>metagenomes</taxon>
        <taxon>ecological metagenomes</taxon>
    </lineage>
</organism>
<evidence type="ECO:0000256" key="2">
    <source>
        <dbReference type="ARBA" id="ARBA00022723"/>
    </source>
</evidence>
<keyword evidence="1" id="KW-0349">Heme</keyword>
<accession>A0A0F9TPE7</accession>
<sequence>MRKGLIYVCLTTLALGVAPVVLAGPSQADIDRGKELVFSRKDGNCLACHKMDDGKLTGTIGPELADMNTRYPDRGILFKRIWDETQFNPQTVMPPFGRHSILSKDQINRVIDYLYTL</sequence>
<dbReference type="GO" id="GO:0046872">
    <property type="term" value="F:metal ion binding"/>
    <property type="evidence" value="ECO:0007669"/>
    <property type="project" value="UniProtKB-KW"/>
</dbReference>
<dbReference type="InterPro" id="IPR009056">
    <property type="entry name" value="Cyt_c-like_dom"/>
</dbReference>
<dbReference type="Pfam" id="PF13442">
    <property type="entry name" value="Cytochrome_CBB3"/>
    <property type="match status" value="1"/>
</dbReference>
<evidence type="ECO:0000313" key="5">
    <source>
        <dbReference type="EMBL" id="KKN81209.1"/>
    </source>
</evidence>
<dbReference type="GO" id="GO:0009055">
    <property type="term" value="F:electron transfer activity"/>
    <property type="evidence" value="ECO:0007669"/>
    <property type="project" value="InterPro"/>
</dbReference>
<dbReference type="InterPro" id="IPR036909">
    <property type="entry name" value="Cyt_c-like_dom_sf"/>
</dbReference>
<dbReference type="PROSITE" id="PS51007">
    <property type="entry name" value="CYTC"/>
    <property type="match status" value="1"/>
</dbReference>
<evidence type="ECO:0000259" key="4">
    <source>
        <dbReference type="PROSITE" id="PS51007"/>
    </source>
</evidence>
<dbReference type="InterPro" id="IPR030999">
    <property type="entry name" value="Thiosulf_SoxX"/>
</dbReference>
<name>A0A0F9TPE7_9ZZZZ</name>